<dbReference type="OrthoDB" id="6133115at2759"/>
<accession>A0A6S7IF83</accession>
<reference evidence="1" key="1">
    <citation type="submission" date="2020-04" db="EMBL/GenBank/DDBJ databases">
        <authorList>
            <person name="Alioto T."/>
            <person name="Alioto T."/>
            <person name="Gomez Garrido J."/>
        </authorList>
    </citation>
    <scope>NUCLEOTIDE SEQUENCE</scope>
    <source>
        <strain evidence="1">A484AB</strain>
    </source>
</reference>
<protein>
    <submittedName>
        <fullName evidence="1">Uncharacterized protein</fullName>
    </submittedName>
</protein>
<dbReference type="Proteomes" id="UP001152795">
    <property type="component" value="Unassembled WGS sequence"/>
</dbReference>
<dbReference type="AlphaFoldDB" id="A0A6S7IF83"/>
<evidence type="ECO:0000313" key="2">
    <source>
        <dbReference type="Proteomes" id="UP001152795"/>
    </source>
</evidence>
<comment type="caution">
    <text evidence="1">The sequence shown here is derived from an EMBL/GenBank/DDBJ whole genome shotgun (WGS) entry which is preliminary data.</text>
</comment>
<sequence length="419" mass="47781">MPLKGFLSKLGRRKSPGLFSSGLPSHDECKEEHKKIFRPTLDTLVRKFATKRRLFDQNYPLNILAFLEDIGFFKELRSTYPNVELSIDMQDNSLNAKLCLKGRGEEFDAACNKLFWKLGEITKSALPFDDRRIWDAIADTRVQEHIKSVLTLKNIRAQVCAGDTGNLVIITAMNNIELRKAKDLLLDLIEIKTVSIPEDVDRHSESGNIKKFLTKQEGSLPIKIYFHPSNVLVQIVGVAEAVTKAISTFRQFFESMRIKRQFFIGNRKLTPDVWTFLEMHFDEIKKAKEEKFLNLKVSVKLEKQPSGNHQISMTGTEESFPACNNILEELIMEITQKDELIEFPGLQKLFDAQIGKHELERIGKNCKVYIKVQPSAAIPRSATVSSHSTQSGYERYNITTKEGVQLSCKIGRIENEKVS</sequence>
<organism evidence="1 2">
    <name type="scientific">Paramuricea clavata</name>
    <name type="common">Red gorgonian</name>
    <name type="synonym">Violescent sea-whip</name>
    <dbReference type="NCBI Taxonomy" id="317549"/>
    <lineage>
        <taxon>Eukaryota</taxon>
        <taxon>Metazoa</taxon>
        <taxon>Cnidaria</taxon>
        <taxon>Anthozoa</taxon>
        <taxon>Octocorallia</taxon>
        <taxon>Malacalcyonacea</taxon>
        <taxon>Plexauridae</taxon>
        <taxon>Paramuricea</taxon>
    </lineage>
</organism>
<name>A0A6S7IF83_PARCT</name>
<dbReference type="EMBL" id="CACRXK020009000">
    <property type="protein sequence ID" value="CAB4016167.1"/>
    <property type="molecule type" value="Genomic_DNA"/>
</dbReference>
<gene>
    <name evidence="1" type="ORF">PACLA_8A007775</name>
</gene>
<evidence type="ECO:0000313" key="1">
    <source>
        <dbReference type="EMBL" id="CAB4016167.1"/>
    </source>
</evidence>
<keyword evidence="2" id="KW-1185">Reference proteome</keyword>
<proteinExistence type="predicted"/>